<dbReference type="GO" id="GO:0009236">
    <property type="term" value="P:cobalamin biosynthetic process"/>
    <property type="evidence" value="ECO:0007669"/>
    <property type="project" value="UniProtKB-UniPathway"/>
</dbReference>
<dbReference type="EMBL" id="SWCJ01000024">
    <property type="protein sequence ID" value="TKB50056.1"/>
    <property type="molecule type" value="Genomic_DNA"/>
</dbReference>
<dbReference type="InterPro" id="IPR050714">
    <property type="entry name" value="Cobalamin_biosynth_MTase"/>
</dbReference>
<gene>
    <name evidence="7" type="primary">cbiE</name>
    <name evidence="7" type="ORF">FCL42_19930</name>
</gene>
<dbReference type="InterPro" id="IPR014777">
    <property type="entry name" value="4pyrrole_Mease_sub1"/>
</dbReference>
<dbReference type="NCBIfam" id="TIGR02467">
    <property type="entry name" value="CbiE"/>
    <property type="match status" value="1"/>
</dbReference>
<feature type="domain" description="Tetrapyrrole methylase" evidence="6">
    <location>
        <begin position="5"/>
        <end position="196"/>
    </location>
</feature>
<dbReference type="GO" id="GO:0008276">
    <property type="term" value="F:protein methyltransferase activity"/>
    <property type="evidence" value="ECO:0007669"/>
    <property type="project" value="InterPro"/>
</dbReference>
<comment type="caution">
    <text evidence="7">The sequence shown here is derived from an EMBL/GenBank/DDBJ whole genome shotgun (WGS) entry which is preliminary data.</text>
</comment>
<dbReference type="Pfam" id="PF01135">
    <property type="entry name" value="PCMT"/>
    <property type="match status" value="1"/>
</dbReference>
<proteinExistence type="predicted"/>
<dbReference type="SUPFAM" id="SSF53790">
    <property type="entry name" value="Tetrapyrrole methylase"/>
    <property type="match status" value="1"/>
</dbReference>
<keyword evidence="5" id="KW-0949">S-adenosyl-L-methionine</keyword>
<dbReference type="Proteomes" id="UP000305675">
    <property type="component" value="Unassembled WGS sequence"/>
</dbReference>
<dbReference type="InterPro" id="IPR012818">
    <property type="entry name" value="CbiE"/>
</dbReference>
<evidence type="ECO:0000259" key="6">
    <source>
        <dbReference type="Pfam" id="PF00590"/>
    </source>
</evidence>
<keyword evidence="2" id="KW-0169">Cobalamin biosynthesis</keyword>
<dbReference type="Gene3D" id="3.30.950.10">
    <property type="entry name" value="Methyltransferase, Cobalt-precorrin-4 Transmethylase, Domain 2"/>
    <property type="match status" value="1"/>
</dbReference>
<name>A0A4U1BFK1_9GAMM</name>
<dbReference type="NCBIfam" id="TIGR02469">
    <property type="entry name" value="CbiT"/>
    <property type="match status" value="1"/>
</dbReference>
<dbReference type="CDD" id="cd02440">
    <property type="entry name" value="AdoMet_MTases"/>
    <property type="match status" value="1"/>
</dbReference>
<evidence type="ECO:0000256" key="4">
    <source>
        <dbReference type="ARBA" id="ARBA00022679"/>
    </source>
</evidence>
<accession>A0A4U1BFK1</accession>
<dbReference type="InterPro" id="IPR029063">
    <property type="entry name" value="SAM-dependent_MTases_sf"/>
</dbReference>
<evidence type="ECO:0000313" key="8">
    <source>
        <dbReference type="Proteomes" id="UP000305675"/>
    </source>
</evidence>
<dbReference type="Pfam" id="PF00590">
    <property type="entry name" value="TP_methylase"/>
    <property type="match status" value="1"/>
</dbReference>
<dbReference type="PANTHER" id="PTHR43182">
    <property type="entry name" value="COBALT-PRECORRIN-6B C(15)-METHYLTRANSFERASE (DECARBOXYLATING)"/>
    <property type="match status" value="1"/>
</dbReference>
<sequence>MSGQLFLVGMAADGCVSLTSRAINSVVQSEVLVGSESQLAFFPQFDGIRIPYQFPINEFIAELLAQYADHDITILTSGDPLFFGLGQTLAQLSYPHQLEVIPHLSCVQQACARLGLPHQEMAMLSLHGQVNKARLPGLIARIQDCVQFALLTDRTDNPVAVAQKLVRYGELGWQLCLCEALGSSEERVTHWTPEQLAETNLDDINPMNLLIGVRQTQRPWQGCKGHQPDEAYAKRSPKKGLITKAPVRALATANLGLTPTSVVWDVGAGSGSVGIEAAKQAFKGQSYAIECNPECWPMIEANAIAHKVDNLRLIQAKAPEGLEQLANPDAIFCGGSRGQMPELLPLMWQRLNEGGRLVVSAVTLDTLAELHQLSQQLNLTPRILLLSAASERRIGSYTGYQGDNPIHLFIFDKAESAC</sequence>
<dbReference type="Gene3D" id="3.40.50.150">
    <property type="entry name" value="Vaccinia Virus protein VP39"/>
    <property type="match status" value="1"/>
</dbReference>
<dbReference type="PIRSF" id="PIRSF036428">
    <property type="entry name" value="CobL"/>
    <property type="match status" value="1"/>
</dbReference>
<dbReference type="RefSeq" id="WP_136865188.1">
    <property type="nucleotide sequence ID" value="NZ_SWCJ01000024.1"/>
</dbReference>
<dbReference type="CDD" id="cd11644">
    <property type="entry name" value="Precorrin-6Y-MT"/>
    <property type="match status" value="1"/>
</dbReference>
<dbReference type="Gene3D" id="3.40.1010.10">
    <property type="entry name" value="Cobalt-precorrin-4 Transmethylase, Domain 1"/>
    <property type="match status" value="1"/>
</dbReference>
<reference evidence="7 8" key="1">
    <citation type="submission" date="2019-04" db="EMBL/GenBank/DDBJ databases">
        <authorList>
            <person name="Hwang J.C."/>
        </authorList>
    </citation>
    <scope>NUCLEOTIDE SEQUENCE [LARGE SCALE GENOMIC DNA]</scope>
    <source>
        <strain evidence="7 8">IMCC35002</strain>
    </source>
</reference>
<keyword evidence="8" id="KW-1185">Reference proteome</keyword>
<dbReference type="AlphaFoldDB" id="A0A4U1BFK1"/>
<evidence type="ECO:0000256" key="5">
    <source>
        <dbReference type="ARBA" id="ARBA00022691"/>
    </source>
</evidence>
<dbReference type="InterPro" id="IPR014008">
    <property type="entry name" value="Cbl_synth_MTase_CbiT"/>
</dbReference>
<dbReference type="InterPro" id="IPR035996">
    <property type="entry name" value="4pyrrol_Methylase_sf"/>
</dbReference>
<protein>
    <submittedName>
        <fullName evidence="7">Precorrin-6y C5,15-methyltransferase (Decarboxylating) subunit CbiE</fullName>
    </submittedName>
</protein>
<dbReference type="OrthoDB" id="9787825at2"/>
<evidence type="ECO:0000256" key="2">
    <source>
        <dbReference type="ARBA" id="ARBA00022573"/>
    </source>
</evidence>
<evidence type="ECO:0000256" key="3">
    <source>
        <dbReference type="ARBA" id="ARBA00022603"/>
    </source>
</evidence>
<evidence type="ECO:0000313" key="7">
    <source>
        <dbReference type="EMBL" id="TKB50056.1"/>
    </source>
</evidence>
<dbReference type="PANTHER" id="PTHR43182:SF1">
    <property type="entry name" value="COBALT-PRECORRIN-7 C(5)-METHYLTRANSFERASE"/>
    <property type="match status" value="1"/>
</dbReference>
<comment type="pathway">
    <text evidence="1">Cofactor biosynthesis; adenosylcobalamin biosynthesis.</text>
</comment>
<dbReference type="InterPro" id="IPR006365">
    <property type="entry name" value="Cbl_synth_CobL"/>
</dbReference>
<keyword evidence="3 7" id="KW-0489">Methyltransferase</keyword>
<dbReference type="UniPathway" id="UPA00148"/>
<dbReference type="InterPro" id="IPR014776">
    <property type="entry name" value="4pyrrole_Mease_sub2"/>
</dbReference>
<evidence type="ECO:0000256" key="1">
    <source>
        <dbReference type="ARBA" id="ARBA00004953"/>
    </source>
</evidence>
<dbReference type="GO" id="GO:0032259">
    <property type="term" value="P:methylation"/>
    <property type="evidence" value="ECO:0007669"/>
    <property type="project" value="UniProtKB-KW"/>
</dbReference>
<keyword evidence="4 7" id="KW-0808">Transferase</keyword>
<dbReference type="SUPFAM" id="SSF53335">
    <property type="entry name" value="S-adenosyl-L-methionine-dependent methyltransferases"/>
    <property type="match status" value="1"/>
</dbReference>
<organism evidence="7 8">
    <name type="scientific">Ferrimonas aestuarii</name>
    <dbReference type="NCBI Taxonomy" id="2569539"/>
    <lineage>
        <taxon>Bacteria</taxon>
        <taxon>Pseudomonadati</taxon>
        <taxon>Pseudomonadota</taxon>
        <taxon>Gammaproteobacteria</taxon>
        <taxon>Alteromonadales</taxon>
        <taxon>Ferrimonadaceae</taxon>
        <taxon>Ferrimonas</taxon>
    </lineage>
</organism>
<dbReference type="InterPro" id="IPR000878">
    <property type="entry name" value="4pyrrol_Mease"/>
</dbReference>